<proteinExistence type="predicted"/>
<name>A0A1F7V7I5_9BACT</name>
<feature type="region of interest" description="Disordered" evidence="1">
    <location>
        <begin position="17"/>
        <end position="45"/>
    </location>
</feature>
<dbReference type="Pfam" id="PF11617">
    <property type="entry name" value="Cu-binding_MopE"/>
    <property type="match status" value="2"/>
</dbReference>
<feature type="compositionally biased region" description="Low complexity" evidence="1">
    <location>
        <begin position="20"/>
        <end position="45"/>
    </location>
</feature>
<evidence type="ECO:0000256" key="1">
    <source>
        <dbReference type="SAM" id="MobiDB-lite"/>
    </source>
</evidence>
<organism evidence="2 3">
    <name type="scientific">Candidatus Uhrbacteria bacterium RIFCSPLOWO2_02_FULL_48_18</name>
    <dbReference type="NCBI Taxonomy" id="1802408"/>
    <lineage>
        <taxon>Bacteria</taxon>
        <taxon>Candidatus Uhriibacteriota</taxon>
    </lineage>
</organism>
<sequence>MFLGACETAQIDVLGDQSEDSGVTTSADATSGADTATQTDATQADVPVEVTKTVFGDLDGDGFSPALGNDCDETDANSNKFAKEICDGKDNDCDGETDEGVLVYFHPDADKDGFGDNTKFGTVCIGEKIPAGSVEKAGDCNDSANDANGDGKVDGYWINQAATETCDDGIDNNCNGNTDEGCVVIPKDLKTGDNFALSVIWPSDKAGQQIMAVPYYAQADVGNAWVWFQESINSIIFTLVPDGNACGVRFNTAHGKPKATEWLCMDDKINPDAVILVIKADGSILDVTTQVKKWSAPEGDCSVKLELHDCK</sequence>
<protein>
    <submittedName>
        <fullName evidence="2">Uncharacterized protein</fullName>
    </submittedName>
</protein>
<evidence type="ECO:0000313" key="3">
    <source>
        <dbReference type="Proteomes" id="UP000176593"/>
    </source>
</evidence>
<reference evidence="2 3" key="1">
    <citation type="journal article" date="2016" name="Nat. Commun.">
        <title>Thousands of microbial genomes shed light on interconnected biogeochemical processes in an aquifer system.</title>
        <authorList>
            <person name="Anantharaman K."/>
            <person name="Brown C.T."/>
            <person name="Hug L.A."/>
            <person name="Sharon I."/>
            <person name="Castelle C.J."/>
            <person name="Probst A.J."/>
            <person name="Thomas B.C."/>
            <person name="Singh A."/>
            <person name="Wilkins M.J."/>
            <person name="Karaoz U."/>
            <person name="Brodie E.L."/>
            <person name="Williams K.H."/>
            <person name="Hubbard S.S."/>
            <person name="Banfield J.F."/>
        </authorList>
    </citation>
    <scope>NUCLEOTIDE SEQUENCE [LARGE SCALE GENOMIC DNA]</scope>
</reference>
<dbReference type="Proteomes" id="UP000176593">
    <property type="component" value="Unassembled WGS sequence"/>
</dbReference>
<gene>
    <name evidence="2" type="ORF">A3I41_04630</name>
</gene>
<evidence type="ECO:0000313" key="2">
    <source>
        <dbReference type="EMBL" id="OGL86546.1"/>
    </source>
</evidence>
<accession>A0A1F7V7I5</accession>
<dbReference type="InterPro" id="IPR021655">
    <property type="entry name" value="Put_metal-bd"/>
</dbReference>
<dbReference type="EMBL" id="MGEQ01000008">
    <property type="protein sequence ID" value="OGL86546.1"/>
    <property type="molecule type" value="Genomic_DNA"/>
</dbReference>
<dbReference type="AlphaFoldDB" id="A0A1F7V7I5"/>
<comment type="caution">
    <text evidence="2">The sequence shown here is derived from an EMBL/GenBank/DDBJ whole genome shotgun (WGS) entry which is preliminary data.</text>
</comment>